<dbReference type="InterPro" id="IPR036263">
    <property type="entry name" value="Chorismate_II_sf"/>
</dbReference>
<dbReference type="PANTHER" id="PTHR38041:SF1">
    <property type="entry name" value="CHORISMATE MUTASE"/>
    <property type="match status" value="1"/>
</dbReference>
<evidence type="ECO:0000313" key="4">
    <source>
        <dbReference type="EMBL" id="TFD98795.1"/>
    </source>
</evidence>
<dbReference type="EC" id="5.4.99.5" evidence="1"/>
<feature type="domain" description="Chorismate mutase" evidence="3">
    <location>
        <begin position="3"/>
        <end position="93"/>
    </location>
</feature>
<dbReference type="Gene3D" id="1.20.59.10">
    <property type="entry name" value="Chorismate mutase"/>
    <property type="match status" value="1"/>
</dbReference>
<dbReference type="RefSeq" id="WP_026625288.1">
    <property type="nucleotide sequence ID" value="NZ_JAWZLG010000034.1"/>
</dbReference>
<dbReference type="GO" id="GO:0009697">
    <property type="term" value="P:salicylic acid biosynthetic process"/>
    <property type="evidence" value="ECO:0007669"/>
    <property type="project" value="TreeGrafter"/>
</dbReference>
<dbReference type="SUPFAM" id="SSF48600">
    <property type="entry name" value="Chorismate mutase II"/>
    <property type="match status" value="1"/>
</dbReference>
<gene>
    <name evidence="4" type="ORF">E2605_01530</name>
</gene>
<dbReference type="EMBL" id="SOML01000001">
    <property type="protein sequence ID" value="TFD98795.1"/>
    <property type="molecule type" value="Genomic_DNA"/>
</dbReference>
<dbReference type="Proteomes" id="UP000297861">
    <property type="component" value="Unassembled WGS sequence"/>
</dbReference>
<dbReference type="GO" id="GO:0046417">
    <property type="term" value="P:chorismate metabolic process"/>
    <property type="evidence" value="ECO:0007669"/>
    <property type="project" value="InterPro"/>
</dbReference>
<dbReference type="AlphaFoldDB" id="A0A4Y8L846"/>
<keyword evidence="5" id="KW-1185">Reference proteome</keyword>
<dbReference type="InterPro" id="IPR002701">
    <property type="entry name" value="CM_II_prokaryot"/>
</dbReference>
<evidence type="ECO:0000313" key="5">
    <source>
        <dbReference type="Proteomes" id="UP000297861"/>
    </source>
</evidence>
<sequence length="96" mass="11128">METKSYNSLDDVRYNIDLIDRVIIQLISERSFFVNEASRFKKSEAEVEAPQRVQEVIDKVRHVAVSKKLNPDIAEKVYRAMIGAFIELEKEALTKL</sequence>
<accession>A0A4Y8L846</accession>
<evidence type="ECO:0000259" key="3">
    <source>
        <dbReference type="PROSITE" id="PS51168"/>
    </source>
</evidence>
<reference evidence="4 5" key="1">
    <citation type="submission" date="2019-03" db="EMBL/GenBank/DDBJ databases">
        <title>San Antonio Military Medical Center submission to MRSN (WRAIR), pending publication.</title>
        <authorList>
            <person name="Blyth D.M."/>
            <person name="Mccarthy S.L."/>
            <person name="Schall S.E."/>
            <person name="Stam J.A."/>
            <person name="Ong A.C."/>
            <person name="Mcgann P.T."/>
        </authorList>
    </citation>
    <scope>NUCLEOTIDE SEQUENCE [LARGE SCALE GENOMIC DNA]</scope>
    <source>
        <strain evidence="4 5">MRSN571793</strain>
    </source>
</reference>
<dbReference type="PROSITE" id="PS51168">
    <property type="entry name" value="CHORISMATE_MUT_2"/>
    <property type="match status" value="1"/>
</dbReference>
<dbReference type="SMART" id="SM00830">
    <property type="entry name" value="CM_2"/>
    <property type="match status" value="1"/>
</dbReference>
<organism evidence="4 5">
    <name type="scientific">Dysgonomonas capnocytophagoides</name>
    <dbReference type="NCBI Taxonomy" id="45254"/>
    <lineage>
        <taxon>Bacteria</taxon>
        <taxon>Pseudomonadati</taxon>
        <taxon>Bacteroidota</taxon>
        <taxon>Bacteroidia</taxon>
        <taxon>Bacteroidales</taxon>
        <taxon>Dysgonomonadaceae</taxon>
        <taxon>Dysgonomonas</taxon>
    </lineage>
</organism>
<protein>
    <recommendedName>
        <fullName evidence="1">chorismate mutase</fullName>
        <ecNumber evidence="1">5.4.99.5</ecNumber>
    </recommendedName>
</protein>
<proteinExistence type="predicted"/>
<evidence type="ECO:0000256" key="1">
    <source>
        <dbReference type="ARBA" id="ARBA00012404"/>
    </source>
</evidence>
<name>A0A4Y8L846_9BACT</name>
<comment type="caution">
    <text evidence="4">The sequence shown here is derived from an EMBL/GenBank/DDBJ whole genome shotgun (WGS) entry which is preliminary data.</text>
</comment>
<dbReference type="Pfam" id="PF01817">
    <property type="entry name" value="CM_2"/>
    <property type="match status" value="1"/>
</dbReference>
<dbReference type="GO" id="GO:0004106">
    <property type="term" value="F:chorismate mutase activity"/>
    <property type="evidence" value="ECO:0007669"/>
    <property type="project" value="UniProtKB-EC"/>
</dbReference>
<dbReference type="PANTHER" id="PTHR38041">
    <property type="entry name" value="CHORISMATE MUTASE"/>
    <property type="match status" value="1"/>
</dbReference>
<evidence type="ECO:0000256" key="2">
    <source>
        <dbReference type="ARBA" id="ARBA00023235"/>
    </source>
</evidence>
<dbReference type="InterPro" id="IPR051331">
    <property type="entry name" value="Chorismate_mutase-related"/>
</dbReference>
<dbReference type="InterPro" id="IPR036979">
    <property type="entry name" value="CM_dom_sf"/>
</dbReference>
<dbReference type="OrthoDB" id="3233357at2"/>
<dbReference type="STRING" id="1121485.GCA_000426485_01075"/>
<keyword evidence="2" id="KW-0413">Isomerase</keyword>